<evidence type="ECO:0000256" key="2">
    <source>
        <dbReference type="ARBA" id="ARBA00005808"/>
    </source>
</evidence>
<name>A0A0B7BHU4_9EUPU</name>
<evidence type="ECO:0000256" key="8">
    <source>
        <dbReference type="SAM" id="Phobius"/>
    </source>
</evidence>
<sequence length="617" mass="67679">MIGVLSTVILQSSSTSSSIVITMVASNILDIRPAIPIIMGANIGTTVTNTLVSLAHSMNRKEFRRAFSGAVVHDVFNWLTVLILLPLEYCTGYLYYLTKEIIASMNMEAMKAKNQDLLMVITKPLTSRIVEIDKDVITSIAEGKNEFADKPVLKIYCSFNKTTEYTLFNETIFDNSTGTMSWVMVNKTIEKLIPVDKCDSLFSKFGWNDTSSGITIFIFSITALSLCLYAMVKLLHSLLGGHIAKAARKTINADFPRPFHWLTGYAALVVGAGMTILVQSSSVFTSALTPLVGIGCLKLERMYPLTLGSNIGTTFTGILAALASSSATISVALQLALCHLFFNITGILLFYPVPRMRIVVINTAKYLGRTTARYRWFAIAYIILMFLVFPGLFFAASFAGKIVFIITLCILSAISIFIVVINVMQRYPSLRSFLPVGLHTWNFLPEFMRSLAPIDRCLSKLVVPFSKCCCQCCLDRCSCIKQIPDIDMGGIDSDSESESSAQSSYLPSAASSRMFLSSQSGTDLKSSSSRIYKPRESSSRRNSLTRKSPSIKRANLSEAAISTASPLLGESDDRNPHDVLMYISRPDLITVIDGPSSNTVTVDMSGLTVDSLKESVI</sequence>
<feature type="transmembrane region" description="Helical" evidence="8">
    <location>
        <begin position="34"/>
        <end position="54"/>
    </location>
</feature>
<dbReference type="InterPro" id="IPR003841">
    <property type="entry name" value="Na/Pi_transpt"/>
</dbReference>
<dbReference type="PANTHER" id="PTHR10010">
    <property type="entry name" value="SOLUTE CARRIER FAMILY 34 SODIUM PHOSPHATE , MEMBER 2-RELATED"/>
    <property type="match status" value="1"/>
</dbReference>
<evidence type="ECO:0000256" key="1">
    <source>
        <dbReference type="ARBA" id="ARBA00004424"/>
    </source>
</evidence>
<gene>
    <name evidence="9" type="primary">ORF188596</name>
</gene>
<feature type="transmembrane region" description="Helical" evidence="8">
    <location>
        <begin position="307"/>
        <end position="325"/>
    </location>
</feature>
<protein>
    <recommendedName>
        <fullName evidence="10">Sodium-dependent phosphate transport protein 2B</fullName>
    </recommendedName>
</protein>
<dbReference type="NCBIfam" id="TIGR01013">
    <property type="entry name" value="2a58"/>
    <property type="match status" value="1"/>
</dbReference>
<proteinExistence type="inferred from homology"/>
<feature type="region of interest" description="Disordered" evidence="7">
    <location>
        <begin position="517"/>
        <end position="550"/>
    </location>
</feature>
<feature type="transmembrane region" description="Helical" evidence="8">
    <location>
        <begin position="331"/>
        <end position="353"/>
    </location>
</feature>
<dbReference type="GO" id="GO:0044341">
    <property type="term" value="P:sodium-dependent phosphate transport"/>
    <property type="evidence" value="ECO:0007669"/>
    <property type="project" value="InterPro"/>
</dbReference>
<accession>A0A0B7BHU4</accession>
<dbReference type="AlphaFoldDB" id="A0A0B7BHU4"/>
<dbReference type="EMBL" id="HACG01045628">
    <property type="protein sequence ID" value="CEK92493.1"/>
    <property type="molecule type" value="Transcribed_RNA"/>
</dbReference>
<evidence type="ECO:0000256" key="3">
    <source>
        <dbReference type="ARBA" id="ARBA00022475"/>
    </source>
</evidence>
<evidence type="ECO:0008006" key="10">
    <source>
        <dbReference type="Google" id="ProtNLM"/>
    </source>
</evidence>
<keyword evidence="4 8" id="KW-0812">Transmembrane</keyword>
<feature type="transmembrane region" description="Helical" evidence="8">
    <location>
        <begin position="402"/>
        <end position="424"/>
    </location>
</feature>
<keyword evidence="3" id="KW-1003">Cell membrane</keyword>
<evidence type="ECO:0000256" key="7">
    <source>
        <dbReference type="SAM" id="MobiDB-lite"/>
    </source>
</evidence>
<comment type="similarity">
    <text evidence="2">Belongs to the SLC34A transporter family.</text>
</comment>
<dbReference type="GO" id="GO:0005436">
    <property type="term" value="F:sodium:phosphate symporter activity"/>
    <property type="evidence" value="ECO:0007669"/>
    <property type="project" value="InterPro"/>
</dbReference>
<evidence type="ECO:0000256" key="4">
    <source>
        <dbReference type="ARBA" id="ARBA00022692"/>
    </source>
</evidence>
<dbReference type="PANTHER" id="PTHR10010:SF46">
    <property type="entry name" value="SODIUM-DEPENDENT PHOSPHATE TRANSPORT PROTEIN 2B"/>
    <property type="match status" value="1"/>
</dbReference>
<feature type="transmembrane region" description="Helical" evidence="8">
    <location>
        <begin position="214"/>
        <end position="239"/>
    </location>
</feature>
<dbReference type="GO" id="GO:0016324">
    <property type="term" value="C:apical plasma membrane"/>
    <property type="evidence" value="ECO:0007669"/>
    <property type="project" value="UniProtKB-SubCell"/>
</dbReference>
<keyword evidence="6 8" id="KW-0472">Membrane</keyword>
<evidence type="ECO:0000256" key="6">
    <source>
        <dbReference type="ARBA" id="ARBA00023136"/>
    </source>
</evidence>
<feature type="transmembrane region" description="Helical" evidence="8">
    <location>
        <begin position="259"/>
        <end position="277"/>
    </location>
</feature>
<dbReference type="Pfam" id="PF02690">
    <property type="entry name" value="Na_Pi_cotrans"/>
    <property type="match status" value="2"/>
</dbReference>
<organism evidence="9">
    <name type="scientific">Arion vulgaris</name>
    <dbReference type="NCBI Taxonomy" id="1028688"/>
    <lineage>
        <taxon>Eukaryota</taxon>
        <taxon>Metazoa</taxon>
        <taxon>Spiralia</taxon>
        <taxon>Lophotrochozoa</taxon>
        <taxon>Mollusca</taxon>
        <taxon>Gastropoda</taxon>
        <taxon>Heterobranchia</taxon>
        <taxon>Euthyneura</taxon>
        <taxon>Panpulmonata</taxon>
        <taxon>Eupulmonata</taxon>
        <taxon>Stylommatophora</taxon>
        <taxon>Helicina</taxon>
        <taxon>Arionoidea</taxon>
        <taxon>Arionidae</taxon>
        <taxon>Arion</taxon>
    </lineage>
</organism>
<evidence type="ECO:0000313" key="9">
    <source>
        <dbReference type="EMBL" id="CEK92493.1"/>
    </source>
</evidence>
<feature type="transmembrane region" description="Helical" evidence="8">
    <location>
        <begin position="374"/>
        <end position="396"/>
    </location>
</feature>
<comment type="subcellular location">
    <subcellularLocation>
        <location evidence="1">Apical cell membrane</location>
        <topology evidence="1">Multi-pass membrane protein</topology>
    </subcellularLocation>
</comment>
<keyword evidence="5 8" id="KW-1133">Transmembrane helix</keyword>
<evidence type="ECO:0000256" key="5">
    <source>
        <dbReference type="ARBA" id="ARBA00022989"/>
    </source>
</evidence>
<feature type="transmembrane region" description="Helical" evidence="8">
    <location>
        <begin position="75"/>
        <end position="96"/>
    </location>
</feature>
<feature type="compositionally biased region" description="Polar residues" evidence="7">
    <location>
        <begin position="517"/>
        <end position="530"/>
    </location>
</feature>
<reference evidence="9" key="1">
    <citation type="submission" date="2014-12" db="EMBL/GenBank/DDBJ databases">
        <title>Insight into the proteome of Arion vulgaris.</title>
        <authorList>
            <person name="Aradska J."/>
            <person name="Bulat T."/>
            <person name="Smidak R."/>
            <person name="Sarate P."/>
            <person name="Gangsoo J."/>
            <person name="Sialana F."/>
            <person name="Bilban M."/>
            <person name="Lubec G."/>
        </authorList>
    </citation>
    <scope>NUCLEOTIDE SEQUENCE</scope>
    <source>
        <tissue evidence="9">Skin</tissue>
    </source>
</reference>